<dbReference type="PROSITE" id="PS50930">
    <property type="entry name" value="HTH_LYTTR"/>
    <property type="match status" value="1"/>
</dbReference>
<feature type="transmembrane region" description="Helical" evidence="1">
    <location>
        <begin position="115"/>
        <end position="137"/>
    </location>
</feature>
<keyword evidence="1" id="KW-1133">Transmembrane helix</keyword>
<dbReference type="InterPro" id="IPR046947">
    <property type="entry name" value="LytR-like"/>
</dbReference>
<gene>
    <name evidence="3" type="ORF">KZY68_04675</name>
</gene>
<dbReference type="GO" id="GO:0003677">
    <property type="term" value="F:DNA binding"/>
    <property type="evidence" value="ECO:0007669"/>
    <property type="project" value="InterPro"/>
</dbReference>
<dbReference type="Proteomes" id="UP001196873">
    <property type="component" value="Unassembled WGS sequence"/>
</dbReference>
<keyword evidence="1" id="KW-0472">Membrane</keyword>
<comment type="caution">
    <text evidence="3">The sequence shown here is derived from an EMBL/GenBank/DDBJ whole genome shotgun (WGS) entry which is preliminary data.</text>
</comment>
<dbReference type="AlphaFoldDB" id="A0AAW4NRW7"/>
<feature type="transmembrane region" description="Helical" evidence="1">
    <location>
        <begin position="84"/>
        <end position="109"/>
    </location>
</feature>
<evidence type="ECO:0000313" key="4">
    <source>
        <dbReference type="Proteomes" id="UP001196873"/>
    </source>
</evidence>
<dbReference type="RefSeq" id="WP_219427584.1">
    <property type="nucleotide sequence ID" value="NZ_JAHXRD010000007.1"/>
</dbReference>
<dbReference type="EMBL" id="JAHXRF010000006">
    <property type="protein sequence ID" value="MBW4865319.1"/>
    <property type="molecule type" value="Genomic_DNA"/>
</dbReference>
<accession>A0AAW4NRW7</accession>
<organism evidence="3 4">
    <name type="scientific">Segatella salivae</name>
    <dbReference type="NCBI Taxonomy" id="228604"/>
    <lineage>
        <taxon>Bacteria</taxon>
        <taxon>Pseudomonadati</taxon>
        <taxon>Bacteroidota</taxon>
        <taxon>Bacteroidia</taxon>
        <taxon>Bacteroidales</taxon>
        <taxon>Prevotellaceae</taxon>
        <taxon>Segatella</taxon>
    </lineage>
</organism>
<protein>
    <submittedName>
        <fullName evidence="3">LytTR family transcriptional regulator</fullName>
    </submittedName>
</protein>
<feature type="domain" description="HTH LytTR-type" evidence="2">
    <location>
        <begin position="202"/>
        <end position="269"/>
    </location>
</feature>
<sequence length="274" mass="31647">MANVFMKEFPVIVLKKRVIIVISLCVTMILLFLQPFSFGVYRHYAIFPALGYGGVTFISMHVFNSMIKKLSLKWISHWIVLYEIGFIFALLLFIATLNFLFTVFIGAITLNGDAYLSWLKITLCVGLFPTFTAIMYVQFKSKIDKYDIEAKPKAEQRMITIKDMVGNSKLTISSNDFVYAEIRCSTLYIYFMHDELLREKHLRATISSIENNVCDESIVRCHRSFIINIKYIDAIEGNSNGYKLYLKCCNAVIPVSRQYTLKMKNLLDEYTISI</sequence>
<feature type="transmembrane region" description="Helical" evidence="1">
    <location>
        <begin position="44"/>
        <end position="63"/>
    </location>
</feature>
<reference evidence="3" key="1">
    <citation type="submission" date="2021-07" db="EMBL/GenBank/DDBJ databases">
        <title>Genomic diversity and antimicrobial resistance of Prevotella spp. isolated from chronic lung disease airways.</title>
        <authorList>
            <person name="Webb K.A."/>
            <person name="Olagoke O.S."/>
            <person name="Baird T."/>
            <person name="Neill J."/>
            <person name="Pham A."/>
            <person name="Wells T.J."/>
            <person name="Ramsay K.A."/>
            <person name="Bell S.C."/>
            <person name="Sarovich D.S."/>
            <person name="Price E.P."/>
        </authorList>
    </citation>
    <scope>NUCLEOTIDE SEQUENCE</scope>
    <source>
        <strain evidence="3">SCHI0047.S.3</strain>
    </source>
</reference>
<dbReference type="PANTHER" id="PTHR37299">
    <property type="entry name" value="TRANSCRIPTIONAL REGULATOR-RELATED"/>
    <property type="match status" value="1"/>
</dbReference>
<name>A0AAW4NRW7_9BACT</name>
<dbReference type="SMART" id="SM00850">
    <property type="entry name" value="LytTR"/>
    <property type="match status" value="1"/>
</dbReference>
<evidence type="ECO:0000256" key="1">
    <source>
        <dbReference type="SAM" id="Phobius"/>
    </source>
</evidence>
<evidence type="ECO:0000259" key="2">
    <source>
        <dbReference type="PROSITE" id="PS50930"/>
    </source>
</evidence>
<proteinExistence type="predicted"/>
<dbReference type="InterPro" id="IPR007492">
    <property type="entry name" value="LytTR_DNA-bd_dom"/>
</dbReference>
<dbReference type="PANTHER" id="PTHR37299:SF1">
    <property type="entry name" value="STAGE 0 SPORULATION PROTEIN A HOMOLOG"/>
    <property type="match status" value="1"/>
</dbReference>
<keyword evidence="1" id="KW-0812">Transmembrane</keyword>
<evidence type="ECO:0000313" key="3">
    <source>
        <dbReference type="EMBL" id="MBW4865319.1"/>
    </source>
</evidence>
<dbReference type="Pfam" id="PF04397">
    <property type="entry name" value="LytTR"/>
    <property type="match status" value="1"/>
</dbReference>
<feature type="transmembrane region" description="Helical" evidence="1">
    <location>
        <begin position="18"/>
        <end position="38"/>
    </location>
</feature>
<dbReference type="GO" id="GO:0000156">
    <property type="term" value="F:phosphorelay response regulator activity"/>
    <property type="evidence" value="ECO:0007669"/>
    <property type="project" value="InterPro"/>
</dbReference>